<organism evidence="2">
    <name type="scientific">Woronichinia naegeliana WA131</name>
    <dbReference type="NCBI Taxonomy" id="2824559"/>
    <lineage>
        <taxon>Bacteria</taxon>
        <taxon>Bacillati</taxon>
        <taxon>Cyanobacteriota</taxon>
        <taxon>Cyanophyceae</taxon>
        <taxon>Synechococcales</taxon>
        <taxon>Coelosphaeriaceae</taxon>
        <taxon>Woronichinia</taxon>
    </lineage>
</organism>
<dbReference type="AlphaFoldDB" id="A0A977L214"/>
<proteinExistence type="predicted"/>
<name>A0A977L214_9CYAN</name>
<reference evidence="2" key="1">
    <citation type="submission" date="2021-04" db="EMBL/GenBank/DDBJ databases">
        <title>Genome sequence of Woronichinia naegeliana from Washington state freshwater lake bloom.</title>
        <authorList>
            <person name="Dreher T.W."/>
        </authorList>
    </citation>
    <scope>NUCLEOTIDE SEQUENCE</scope>
    <source>
        <strain evidence="2">WA131</strain>
    </source>
</reference>
<evidence type="ECO:0000313" key="2">
    <source>
        <dbReference type="EMBL" id="UXE62580.1"/>
    </source>
</evidence>
<dbReference type="KEGG" id="wna:KA717_07430"/>
<feature type="region of interest" description="Disordered" evidence="1">
    <location>
        <begin position="329"/>
        <end position="357"/>
    </location>
</feature>
<dbReference type="InterPro" id="IPR025644">
    <property type="entry name" value="DUF4344"/>
</dbReference>
<dbReference type="Proteomes" id="UP001065613">
    <property type="component" value="Chromosome"/>
</dbReference>
<dbReference type="EMBL" id="CP073041">
    <property type="protein sequence ID" value="UXE62580.1"/>
    <property type="molecule type" value="Genomic_DNA"/>
</dbReference>
<sequence length="357" mass="40825">MQKKEISFAYFHKSFLKILKLILVIDLFWSQSSLAYTPEAISSQISSRLTKLNHLIKTKVNSQISTQFDSRKNMAYRQAGQFQLIYQPTTSYPELEKALRKYNLFEIIIHQLNTSGLILPVNLPVILRECDQVNAFYDPVEKNITMCYEFILGANKDFEKIAKDEREETGESAVYATIFAFYHELGHALIDILKLPTVGEEEGVVDEFAAIILLNTNNKASNHSGNESEDFQTQIVLNGAIWFGIQPQGPFWDEHPAGDKRFFNLLCLIYGSNPDKYRPIIATVFKHILANENAEPEQLQRRGSMCEQEYPKKLESWTKLLIPHFARSSGGWGRSRVKSPSPYVPPSNNGRNPGRVW</sequence>
<gene>
    <name evidence="2" type="ORF">KA717_07430</name>
</gene>
<evidence type="ECO:0000256" key="1">
    <source>
        <dbReference type="SAM" id="MobiDB-lite"/>
    </source>
</evidence>
<accession>A0A977L214</accession>
<dbReference type="Pfam" id="PF14247">
    <property type="entry name" value="DUF4344"/>
    <property type="match status" value="1"/>
</dbReference>
<protein>
    <submittedName>
        <fullName evidence="2">DUF4344 domain-containing metallopeptidase</fullName>
    </submittedName>
</protein>